<dbReference type="AlphaFoldDB" id="A0AAD7Q5G7"/>
<feature type="compositionally biased region" description="Pro residues" evidence="1">
    <location>
        <begin position="64"/>
        <end position="76"/>
    </location>
</feature>
<comment type="caution">
    <text evidence="3">The sequence shown here is derived from an EMBL/GenBank/DDBJ whole genome shotgun (WGS) entry which is preliminary data.</text>
</comment>
<feature type="chain" id="PRO_5042199248" evidence="2">
    <location>
        <begin position="22"/>
        <end position="76"/>
    </location>
</feature>
<feature type="compositionally biased region" description="Basic and acidic residues" evidence="1">
    <location>
        <begin position="51"/>
        <end position="62"/>
    </location>
</feature>
<sequence length="76" mass="8774">MGSSFFFKFLILLLWIASTLSLQSGARVYGDTKFRIHADNHKRNPSPPPPPRKDPILHHFEPSYEPPRPAPPQRRL</sequence>
<evidence type="ECO:0000313" key="3">
    <source>
        <dbReference type="EMBL" id="KAJ7975169.1"/>
    </source>
</evidence>
<dbReference type="EMBL" id="JARAOO010000003">
    <property type="protein sequence ID" value="KAJ7975169.1"/>
    <property type="molecule type" value="Genomic_DNA"/>
</dbReference>
<protein>
    <submittedName>
        <fullName evidence="3">Uncharacterized protein</fullName>
    </submittedName>
</protein>
<reference evidence="3" key="1">
    <citation type="journal article" date="2023" name="Science">
        <title>Elucidation of the pathway for biosynthesis of saponin adjuvants from the soapbark tree.</title>
        <authorList>
            <person name="Reed J."/>
            <person name="Orme A."/>
            <person name="El-Demerdash A."/>
            <person name="Owen C."/>
            <person name="Martin L.B.B."/>
            <person name="Misra R.C."/>
            <person name="Kikuchi S."/>
            <person name="Rejzek M."/>
            <person name="Martin A.C."/>
            <person name="Harkess A."/>
            <person name="Leebens-Mack J."/>
            <person name="Louveau T."/>
            <person name="Stephenson M.J."/>
            <person name="Osbourn A."/>
        </authorList>
    </citation>
    <scope>NUCLEOTIDE SEQUENCE</scope>
    <source>
        <strain evidence="3">S10</strain>
    </source>
</reference>
<feature type="region of interest" description="Disordered" evidence="1">
    <location>
        <begin position="38"/>
        <end position="76"/>
    </location>
</feature>
<gene>
    <name evidence="3" type="ORF">O6P43_005130</name>
</gene>
<name>A0AAD7Q5G7_QUISA</name>
<dbReference type="KEGG" id="qsa:O6P43_005130"/>
<evidence type="ECO:0000256" key="1">
    <source>
        <dbReference type="SAM" id="MobiDB-lite"/>
    </source>
</evidence>
<evidence type="ECO:0000256" key="2">
    <source>
        <dbReference type="SAM" id="SignalP"/>
    </source>
</evidence>
<keyword evidence="4" id="KW-1185">Reference proteome</keyword>
<organism evidence="3 4">
    <name type="scientific">Quillaja saponaria</name>
    <name type="common">Soap bark tree</name>
    <dbReference type="NCBI Taxonomy" id="32244"/>
    <lineage>
        <taxon>Eukaryota</taxon>
        <taxon>Viridiplantae</taxon>
        <taxon>Streptophyta</taxon>
        <taxon>Embryophyta</taxon>
        <taxon>Tracheophyta</taxon>
        <taxon>Spermatophyta</taxon>
        <taxon>Magnoliopsida</taxon>
        <taxon>eudicotyledons</taxon>
        <taxon>Gunneridae</taxon>
        <taxon>Pentapetalae</taxon>
        <taxon>rosids</taxon>
        <taxon>fabids</taxon>
        <taxon>Fabales</taxon>
        <taxon>Quillajaceae</taxon>
        <taxon>Quillaja</taxon>
    </lineage>
</organism>
<proteinExistence type="predicted"/>
<accession>A0AAD7Q5G7</accession>
<dbReference type="Proteomes" id="UP001163823">
    <property type="component" value="Chromosome 3"/>
</dbReference>
<keyword evidence="2" id="KW-0732">Signal</keyword>
<feature type="signal peptide" evidence="2">
    <location>
        <begin position="1"/>
        <end position="21"/>
    </location>
</feature>
<evidence type="ECO:0000313" key="4">
    <source>
        <dbReference type="Proteomes" id="UP001163823"/>
    </source>
</evidence>